<reference evidence="2" key="1">
    <citation type="journal article" date="2022" name="bioRxiv">
        <title>Sequencing and chromosome-scale assembly of the giantPleurodeles waltlgenome.</title>
        <authorList>
            <person name="Brown T."/>
            <person name="Elewa A."/>
            <person name="Iarovenko S."/>
            <person name="Subramanian E."/>
            <person name="Araus A.J."/>
            <person name="Petzold A."/>
            <person name="Susuki M."/>
            <person name="Suzuki K.-i.T."/>
            <person name="Hayashi T."/>
            <person name="Toyoda A."/>
            <person name="Oliveira C."/>
            <person name="Osipova E."/>
            <person name="Leigh N.D."/>
            <person name="Simon A."/>
            <person name="Yun M.H."/>
        </authorList>
    </citation>
    <scope>NUCLEOTIDE SEQUENCE</scope>
    <source>
        <strain evidence="2">20211129_DDA</strain>
        <tissue evidence="2">Liver</tissue>
    </source>
</reference>
<dbReference type="AlphaFoldDB" id="A0AAV7M8J3"/>
<evidence type="ECO:0000313" key="3">
    <source>
        <dbReference type="Proteomes" id="UP001066276"/>
    </source>
</evidence>
<feature type="region of interest" description="Disordered" evidence="1">
    <location>
        <begin position="66"/>
        <end position="85"/>
    </location>
</feature>
<proteinExistence type="predicted"/>
<dbReference type="EMBL" id="JANPWB010000014">
    <property type="protein sequence ID" value="KAJ1096425.1"/>
    <property type="molecule type" value="Genomic_DNA"/>
</dbReference>
<organism evidence="2 3">
    <name type="scientific">Pleurodeles waltl</name>
    <name type="common">Iberian ribbed newt</name>
    <dbReference type="NCBI Taxonomy" id="8319"/>
    <lineage>
        <taxon>Eukaryota</taxon>
        <taxon>Metazoa</taxon>
        <taxon>Chordata</taxon>
        <taxon>Craniata</taxon>
        <taxon>Vertebrata</taxon>
        <taxon>Euteleostomi</taxon>
        <taxon>Amphibia</taxon>
        <taxon>Batrachia</taxon>
        <taxon>Caudata</taxon>
        <taxon>Salamandroidea</taxon>
        <taxon>Salamandridae</taxon>
        <taxon>Pleurodelinae</taxon>
        <taxon>Pleurodeles</taxon>
    </lineage>
</organism>
<protein>
    <submittedName>
        <fullName evidence="2">Uncharacterized protein</fullName>
    </submittedName>
</protein>
<accession>A0AAV7M8J3</accession>
<dbReference type="Proteomes" id="UP001066276">
    <property type="component" value="Chromosome 10"/>
</dbReference>
<name>A0AAV7M8J3_PLEWA</name>
<comment type="caution">
    <text evidence="2">The sequence shown here is derived from an EMBL/GenBank/DDBJ whole genome shotgun (WGS) entry which is preliminary data.</text>
</comment>
<sequence>MESVSMQRAQEVTPGCCSLALARDAGHEMPGAYLGSRARIQLDTDTRCWARDDGCVLGFSSENPGAQTCGSRGTVEDDSEAKSDL</sequence>
<evidence type="ECO:0000256" key="1">
    <source>
        <dbReference type="SAM" id="MobiDB-lite"/>
    </source>
</evidence>
<evidence type="ECO:0000313" key="2">
    <source>
        <dbReference type="EMBL" id="KAJ1096425.1"/>
    </source>
</evidence>
<keyword evidence="3" id="KW-1185">Reference proteome</keyword>
<gene>
    <name evidence="2" type="ORF">NDU88_001567</name>
</gene>